<dbReference type="EMBL" id="JAYKXN010000002">
    <property type="protein sequence ID" value="KAK7310458.1"/>
    <property type="molecule type" value="Genomic_DNA"/>
</dbReference>
<comment type="caution">
    <text evidence="1">The sequence shown here is derived from an EMBL/GenBank/DDBJ whole genome shotgun (WGS) entry which is preliminary data.</text>
</comment>
<dbReference type="AlphaFoldDB" id="A0AAN9PVC7"/>
<gene>
    <name evidence="1" type="ORF">RJT34_08004</name>
</gene>
<name>A0AAN9PVC7_CLITE</name>
<organism evidence="1 2">
    <name type="scientific">Clitoria ternatea</name>
    <name type="common">Butterfly pea</name>
    <dbReference type="NCBI Taxonomy" id="43366"/>
    <lineage>
        <taxon>Eukaryota</taxon>
        <taxon>Viridiplantae</taxon>
        <taxon>Streptophyta</taxon>
        <taxon>Embryophyta</taxon>
        <taxon>Tracheophyta</taxon>
        <taxon>Spermatophyta</taxon>
        <taxon>Magnoliopsida</taxon>
        <taxon>eudicotyledons</taxon>
        <taxon>Gunneridae</taxon>
        <taxon>Pentapetalae</taxon>
        <taxon>rosids</taxon>
        <taxon>fabids</taxon>
        <taxon>Fabales</taxon>
        <taxon>Fabaceae</taxon>
        <taxon>Papilionoideae</taxon>
        <taxon>50 kb inversion clade</taxon>
        <taxon>NPAAA clade</taxon>
        <taxon>indigoferoid/millettioid clade</taxon>
        <taxon>Phaseoleae</taxon>
        <taxon>Clitoria</taxon>
    </lineage>
</organism>
<evidence type="ECO:0000313" key="1">
    <source>
        <dbReference type="EMBL" id="KAK7310458.1"/>
    </source>
</evidence>
<dbReference type="PANTHER" id="PTHR35218">
    <property type="entry name" value="RNASE H DOMAIN-CONTAINING PROTEIN"/>
    <property type="match status" value="1"/>
</dbReference>
<protein>
    <submittedName>
        <fullName evidence="1">Uncharacterized protein</fullName>
    </submittedName>
</protein>
<dbReference type="Proteomes" id="UP001359559">
    <property type="component" value="Unassembled WGS sequence"/>
</dbReference>
<proteinExistence type="predicted"/>
<accession>A0AAN9PVC7</accession>
<dbReference type="PANTHER" id="PTHR35218:SF9">
    <property type="entry name" value="ENDONUCLEASE_EXONUCLEASE_PHOSPHATASE DOMAIN-CONTAINING PROTEIN"/>
    <property type="match status" value="1"/>
</dbReference>
<reference evidence="1 2" key="1">
    <citation type="submission" date="2024-01" db="EMBL/GenBank/DDBJ databases">
        <title>The genomes of 5 underutilized Papilionoideae crops provide insights into root nodulation and disease resistance.</title>
        <authorList>
            <person name="Yuan L."/>
        </authorList>
    </citation>
    <scope>NUCLEOTIDE SEQUENCE [LARGE SCALE GENOMIC DNA]</scope>
    <source>
        <strain evidence="1">LY-2023</strain>
        <tissue evidence="1">Leaf</tissue>
    </source>
</reference>
<sequence length="168" mass="19486">MDKYMRRKQDEKAILIPMDVTIPLEPIISSYWMGRHPKSGVQKVDAVGFSRGIWCLWNESLWAVEFIEASTQCIHHRNKEGDDRAWILSIVYAFPQPQTHVAFWDELRNVIIVGYGLNQKGNPPIISKTNFKFQSMRLAHERFDEEVKTLWKPEANLVANIEAFTLGV</sequence>
<evidence type="ECO:0000313" key="2">
    <source>
        <dbReference type="Proteomes" id="UP001359559"/>
    </source>
</evidence>
<keyword evidence="2" id="KW-1185">Reference proteome</keyword>